<keyword evidence="1" id="KW-1133">Transmembrane helix</keyword>
<dbReference type="EMBL" id="VORZ01000001">
    <property type="protein sequence ID" value="TXD98184.1"/>
    <property type="molecule type" value="Genomic_DNA"/>
</dbReference>
<organism evidence="2 3">
    <name type="scientific">Psychrobacter frigidicola</name>
    <dbReference type="NCBI Taxonomy" id="45611"/>
    <lineage>
        <taxon>Bacteria</taxon>
        <taxon>Pseudomonadati</taxon>
        <taxon>Pseudomonadota</taxon>
        <taxon>Gammaproteobacteria</taxon>
        <taxon>Moraxellales</taxon>
        <taxon>Moraxellaceae</taxon>
        <taxon>Psychrobacter</taxon>
    </lineage>
</organism>
<accession>A0A5C7A6Q4</accession>
<dbReference type="OrthoDB" id="6658954at2"/>
<evidence type="ECO:0000313" key="2">
    <source>
        <dbReference type="EMBL" id="TXD98184.1"/>
    </source>
</evidence>
<proteinExistence type="predicted"/>
<protein>
    <submittedName>
        <fullName evidence="2">Uncharacterized protein</fullName>
    </submittedName>
</protein>
<dbReference type="RefSeq" id="WP_147222397.1">
    <property type="nucleotide sequence ID" value="NZ_CAJGYY010000001.1"/>
</dbReference>
<sequence>MNWPLFSVIYSIAATVIIGVLMITALLSPFNQIPHIQMAVAAGLLISIPVGLFFTKKVGSITGNEEGYKVIH</sequence>
<comment type="caution">
    <text evidence="2">The sequence shown here is derived from an EMBL/GenBank/DDBJ whole genome shotgun (WGS) entry which is preliminary data.</text>
</comment>
<keyword evidence="3" id="KW-1185">Reference proteome</keyword>
<keyword evidence="1" id="KW-0812">Transmembrane</keyword>
<evidence type="ECO:0000313" key="3">
    <source>
        <dbReference type="Proteomes" id="UP000321903"/>
    </source>
</evidence>
<feature type="transmembrane region" description="Helical" evidence="1">
    <location>
        <begin position="7"/>
        <end position="30"/>
    </location>
</feature>
<name>A0A5C7A6Q4_9GAMM</name>
<reference evidence="2 3" key="1">
    <citation type="submission" date="2019-08" db="EMBL/GenBank/DDBJ databases">
        <title>Genome sequence of Psychrobacter frigidicola ACAM304 (type strain).</title>
        <authorList>
            <person name="Bowman J.P."/>
        </authorList>
    </citation>
    <scope>NUCLEOTIDE SEQUENCE [LARGE SCALE GENOMIC DNA]</scope>
    <source>
        <strain evidence="2 3">ACAM 304</strain>
    </source>
</reference>
<dbReference type="Proteomes" id="UP000321903">
    <property type="component" value="Unassembled WGS sequence"/>
</dbReference>
<keyword evidence="1" id="KW-0472">Membrane</keyword>
<dbReference type="AlphaFoldDB" id="A0A5C7A6Q4"/>
<evidence type="ECO:0000256" key="1">
    <source>
        <dbReference type="SAM" id="Phobius"/>
    </source>
</evidence>
<gene>
    <name evidence="2" type="ORF">ES754_04410</name>
</gene>
<feature type="transmembrane region" description="Helical" evidence="1">
    <location>
        <begin position="36"/>
        <end position="54"/>
    </location>
</feature>